<dbReference type="PROSITE" id="PS50245">
    <property type="entry name" value="CAP_GLY_2"/>
    <property type="match status" value="1"/>
</dbReference>
<dbReference type="Pfam" id="PF01302">
    <property type="entry name" value="CAP_GLY"/>
    <property type="match status" value="1"/>
</dbReference>
<dbReference type="Proteomes" id="UP000243579">
    <property type="component" value="Unassembled WGS sequence"/>
</dbReference>
<organism evidence="3 4">
    <name type="scientific">Achlya hypogyna</name>
    <name type="common">Oomycete</name>
    <name type="synonym">Protoachlya hypogyna</name>
    <dbReference type="NCBI Taxonomy" id="1202772"/>
    <lineage>
        <taxon>Eukaryota</taxon>
        <taxon>Sar</taxon>
        <taxon>Stramenopiles</taxon>
        <taxon>Oomycota</taxon>
        <taxon>Saprolegniomycetes</taxon>
        <taxon>Saprolegniales</taxon>
        <taxon>Achlyaceae</taxon>
        <taxon>Achlya</taxon>
    </lineage>
</organism>
<protein>
    <recommendedName>
        <fullName evidence="2">CAP-Gly domain-containing protein</fullName>
    </recommendedName>
</protein>
<evidence type="ECO:0000259" key="2">
    <source>
        <dbReference type="PROSITE" id="PS50245"/>
    </source>
</evidence>
<feature type="domain" description="CAP-Gly" evidence="2">
    <location>
        <begin position="294"/>
        <end position="344"/>
    </location>
</feature>
<accession>A0A1V9Z0I9</accession>
<sequence length="352" mass="37623">MNVTAGESVLALYAAQFLKAREVPESNQAGSTATDGEADDDVADDCVDDVADEVVPTWVDDATQATNFNPPPKPCKEALLRKETPVKLMEPDTGIAAAMLQPSEVPQLVQSLRRAIADQKQLVASLMSFTGSLSHAPMAGVHCLTTGSIQETAEYMLELESGHSRLSMARTTHVLAQLALQSEAAVQHLVSTIGGHTPAKPAAQPTAPRPASPWRRASRKPSFASTLEQIGGSFREFLYAPQVEESLCSPRTTVEPAPAPVAPKAGKRKKLPRRLLGRSVILFNGMVGTVRFAGSTEFANGTMYGIELNEPHGKHTGTVNGTTYFTCAKNSQGGAALPYGVFVRETQIKSWL</sequence>
<dbReference type="SUPFAM" id="SSF74924">
    <property type="entry name" value="Cap-Gly domain"/>
    <property type="match status" value="1"/>
</dbReference>
<feature type="region of interest" description="Disordered" evidence="1">
    <location>
        <begin position="24"/>
        <end position="43"/>
    </location>
</feature>
<keyword evidence="4" id="KW-1185">Reference proteome</keyword>
<evidence type="ECO:0000313" key="4">
    <source>
        <dbReference type="Proteomes" id="UP000243579"/>
    </source>
</evidence>
<evidence type="ECO:0000256" key="1">
    <source>
        <dbReference type="SAM" id="MobiDB-lite"/>
    </source>
</evidence>
<dbReference type="STRING" id="1202772.A0A1V9Z0I9"/>
<comment type="caution">
    <text evidence="3">The sequence shown here is derived from an EMBL/GenBank/DDBJ whole genome shotgun (WGS) entry which is preliminary data.</text>
</comment>
<dbReference type="Gene3D" id="2.30.30.190">
    <property type="entry name" value="CAP Gly-rich-like domain"/>
    <property type="match status" value="1"/>
</dbReference>
<gene>
    <name evidence="3" type="ORF">ACHHYP_04677</name>
</gene>
<name>A0A1V9Z0I9_ACHHY</name>
<reference evidence="3 4" key="1">
    <citation type="journal article" date="2014" name="Genome Biol. Evol.">
        <title>The secreted proteins of Achlya hypogyna and Thraustotheca clavata identify the ancestral oomycete secretome and reveal gene acquisitions by horizontal gene transfer.</title>
        <authorList>
            <person name="Misner I."/>
            <person name="Blouin N."/>
            <person name="Leonard G."/>
            <person name="Richards T.A."/>
            <person name="Lane C.E."/>
        </authorList>
    </citation>
    <scope>NUCLEOTIDE SEQUENCE [LARGE SCALE GENOMIC DNA]</scope>
    <source>
        <strain evidence="3 4">ATCC 48635</strain>
    </source>
</reference>
<dbReference type="EMBL" id="JNBR01000531">
    <property type="protein sequence ID" value="OQR91452.1"/>
    <property type="molecule type" value="Genomic_DNA"/>
</dbReference>
<dbReference type="OrthoDB" id="2130750at2759"/>
<dbReference type="SMART" id="SM01052">
    <property type="entry name" value="CAP_GLY"/>
    <property type="match status" value="1"/>
</dbReference>
<dbReference type="InterPro" id="IPR036859">
    <property type="entry name" value="CAP-Gly_dom_sf"/>
</dbReference>
<evidence type="ECO:0000313" key="3">
    <source>
        <dbReference type="EMBL" id="OQR91452.1"/>
    </source>
</evidence>
<dbReference type="PROSITE" id="PS00845">
    <property type="entry name" value="CAP_GLY_1"/>
    <property type="match status" value="1"/>
</dbReference>
<proteinExistence type="predicted"/>
<dbReference type="AlphaFoldDB" id="A0A1V9Z0I9"/>
<dbReference type="InterPro" id="IPR000938">
    <property type="entry name" value="CAP-Gly_domain"/>
</dbReference>
<feature type="compositionally biased region" description="Polar residues" evidence="1">
    <location>
        <begin position="25"/>
        <end position="34"/>
    </location>
</feature>
<dbReference type="PANTHER" id="PTHR18916">
    <property type="entry name" value="DYNACTIN 1-RELATED MICROTUBULE-BINDING"/>
    <property type="match status" value="1"/>
</dbReference>
<feature type="region of interest" description="Disordered" evidence="1">
    <location>
        <begin position="194"/>
        <end position="222"/>
    </location>
</feature>